<evidence type="ECO:0000313" key="2">
    <source>
        <dbReference type="EMBL" id="KAF7839828.1"/>
    </source>
</evidence>
<protein>
    <submittedName>
        <fullName evidence="2">Uncharacterized protein</fullName>
    </submittedName>
</protein>
<feature type="compositionally biased region" description="Basic and acidic residues" evidence="1">
    <location>
        <begin position="1"/>
        <end position="12"/>
    </location>
</feature>
<feature type="region of interest" description="Disordered" evidence="1">
    <location>
        <begin position="163"/>
        <end position="341"/>
    </location>
</feature>
<feature type="compositionally biased region" description="Polar residues" evidence="1">
    <location>
        <begin position="297"/>
        <end position="306"/>
    </location>
</feature>
<gene>
    <name evidence="2" type="ORF">G2W53_008310</name>
</gene>
<feature type="compositionally biased region" description="Basic and acidic residues" evidence="1">
    <location>
        <begin position="21"/>
        <end position="49"/>
    </location>
</feature>
<evidence type="ECO:0000256" key="1">
    <source>
        <dbReference type="SAM" id="MobiDB-lite"/>
    </source>
</evidence>
<feature type="compositionally biased region" description="Basic and acidic residues" evidence="1">
    <location>
        <begin position="107"/>
        <end position="139"/>
    </location>
</feature>
<dbReference type="Proteomes" id="UP000634136">
    <property type="component" value="Unassembled WGS sequence"/>
</dbReference>
<dbReference type="EMBL" id="JAAIUW010000003">
    <property type="protein sequence ID" value="KAF7839828.1"/>
    <property type="molecule type" value="Genomic_DNA"/>
</dbReference>
<reference evidence="2" key="1">
    <citation type="submission" date="2020-09" db="EMBL/GenBank/DDBJ databases">
        <title>Genome-Enabled Discovery of Anthraquinone Biosynthesis in Senna tora.</title>
        <authorList>
            <person name="Kang S.-H."/>
            <person name="Pandey R.P."/>
            <person name="Lee C.-M."/>
            <person name="Sim J.-S."/>
            <person name="Jeong J.-T."/>
            <person name="Choi B.-S."/>
            <person name="Jung M."/>
            <person name="Ginzburg D."/>
            <person name="Zhao K."/>
            <person name="Won S.Y."/>
            <person name="Oh T.-J."/>
            <person name="Yu Y."/>
            <person name="Kim N.-H."/>
            <person name="Lee O.R."/>
            <person name="Lee T.-H."/>
            <person name="Bashyal P."/>
            <person name="Kim T.-S."/>
            <person name="Lee W.-H."/>
            <person name="Kawkins C."/>
            <person name="Kim C.-K."/>
            <person name="Kim J.S."/>
            <person name="Ahn B.O."/>
            <person name="Rhee S.Y."/>
            <person name="Sohng J.K."/>
        </authorList>
    </citation>
    <scope>NUCLEOTIDE SEQUENCE</scope>
    <source>
        <tissue evidence="2">Leaf</tissue>
    </source>
</reference>
<feature type="region of interest" description="Disordered" evidence="1">
    <location>
        <begin position="107"/>
        <end position="149"/>
    </location>
</feature>
<keyword evidence="3" id="KW-1185">Reference proteome</keyword>
<comment type="caution">
    <text evidence="2">The sequence shown here is derived from an EMBL/GenBank/DDBJ whole genome shotgun (WGS) entry which is preliminary data.</text>
</comment>
<accession>A0A834X6S4</accession>
<feature type="region of interest" description="Disordered" evidence="1">
    <location>
        <begin position="1"/>
        <end position="73"/>
    </location>
</feature>
<feature type="compositionally biased region" description="Polar residues" evidence="1">
    <location>
        <begin position="316"/>
        <end position="327"/>
    </location>
</feature>
<organism evidence="2 3">
    <name type="scientific">Senna tora</name>
    <dbReference type="NCBI Taxonomy" id="362788"/>
    <lineage>
        <taxon>Eukaryota</taxon>
        <taxon>Viridiplantae</taxon>
        <taxon>Streptophyta</taxon>
        <taxon>Embryophyta</taxon>
        <taxon>Tracheophyta</taxon>
        <taxon>Spermatophyta</taxon>
        <taxon>Magnoliopsida</taxon>
        <taxon>eudicotyledons</taxon>
        <taxon>Gunneridae</taxon>
        <taxon>Pentapetalae</taxon>
        <taxon>rosids</taxon>
        <taxon>fabids</taxon>
        <taxon>Fabales</taxon>
        <taxon>Fabaceae</taxon>
        <taxon>Caesalpinioideae</taxon>
        <taxon>Cassia clade</taxon>
        <taxon>Senna</taxon>
    </lineage>
</organism>
<feature type="compositionally biased region" description="Polar residues" evidence="1">
    <location>
        <begin position="180"/>
        <end position="192"/>
    </location>
</feature>
<evidence type="ECO:0000313" key="3">
    <source>
        <dbReference type="Proteomes" id="UP000634136"/>
    </source>
</evidence>
<feature type="compositionally biased region" description="Polar residues" evidence="1">
    <location>
        <begin position="210"/>
        <end position="239"/>
    </location>
</feature>
<sequence>MSEKKAPRKVQDPEPDGTKLSTEERDNLDRSNKKVKRDVAAGETPDHTMAEVSVSPLTADMTSKAQEQGEKDMVDLSMEEVRNEEIDPDKVKRAIWKDQPERNLTYKERLMGFNGRKEGHLTNKKEEEESKNEGKEKPAQNHFMSDNRQAVVGEEAFGPWMHVQRNIRRRTRFNQNNNRSPPQNYEQNNGSRFQVIAQDEGLDQMEVDHNQNQMVVYEDQSPQNQQGIENVQNESQSPSKSKGVKIKQKKMETPVSSNRKVGGGTQGNQEHKKQAKSPSDKANDHVVVTSPGIIRKQQPTGVQGKSPSKPIEQANKVPTKNNTNSEITRPKQRKPPDDKEYEEQLRLMKITENELRAAGTLLSGLGITQVTDNRL</sequence>
<dbReference type="AlphaFoldDB" id="A0A834X6S4"/>
<proteinExistence type="predicted"/>
<name>A0A834X6S4_9FABA</name>